<dbReference type="RefSeq" id="WP_037913101.1">
    <property type="nucleotide sequence ID" value="NZ_FWWY01000001.1"/>
</dbReference>
<name>A0A1W1W9K5_SULTA</name>
<dbReference type="EMBL" id="FWWY01000001">
    <property type="protein sequence ID" value="SMC02720.1"/>
    <property type="molecule type" value="Genomic_DNA"/>
</dbReference>
<proteinExistence type="predicted"/>
<dbReference type="AlphaFoldDB" id="A0A1W1W9K5"/>
<keyword evidence="3" id="KW-1185">Reference proteome</keyword>
<accession>A0A1W1W9K5</accession>
<evidence type="ECO:0000313" key="3">
    <source>
        <dbReference type="Proteomes" id="UP000192660"/>
    </source>
</evidence>
<gene>
    <name evidence="2" type="ORF">SAMN00768000_0729</name>
</gene>
<dbReference type="STRING" id="28034.BFX07_05240"/>
<reference evidence="3" key="1">
    <citation type="submission" date="2017-04" db="EMBL/GenBank/DDBJ databases">
        <authorList>
            <person name="Varghese N."/>
            <person name="Submissions S."/>
        </authorList>
    </citation>
    <scope>NUCLEOTIDE SEQUENCE [LARGE SCALE GENOMIC DNA]</scope>
    <source>
        <strain evidence="3">DSM 9293</strain>
    </source>
</reference>
<dbReference type="SUPFAM" id="SSF52540">
    <property type="entry name" value="P-loop containing nucleoside triphosphate hydrolases"/>
    <property type="match status" value="1"/>
</dbReference>
<evidence type="ECO:0000313" key="2">
    <source>
        <dbReference type="EMBL" id="SMC02720.1"/>
    </source>
</evidence>
<sequence>MKIYALIGPSGTGKSHRASMVAIEKNAEAIIDDGLLIADGRIVAGYSAKREATRVAAVKRAIFSDPEHAASVRQAIARLNLSSLLILGTSVNMVNHIVRALHLDPDSVMWIPIETIASPEERALAQKIRREQGKHVIPAPTMEVRKSFSGYLIDPLRFIFRRKGRSVFVEKSIVRPTYSGLGRFYISDTVITAIVVHAARQSLDVSHVYRVVVQSTPAGVSITVELGVSRQCQLFALLEDVQTRIRQAIEEMTALNVLALDIEARHFVVRTRSETMTSDSSPEVVPSPNERGGYHAATGIGRG</sequence>
<feature type="region of interest" description="Disordered" evidence="1">
    <location>
        <begin position="273"/>
        <end position="303"/>
    </location>
</feature>
<evidence type="ECO:0008006" key="4">
    <source>
        <dbReference type="Google" id="ProtNLM"/>
    </source>
</evidence>
<dbReference type="InterPro" id="IPR027417">
    <property type="entry name" value="P-loop_NTPase"/>
</dbReference>
<protein>
    <recommendedName>
        <fullName evidence="4">Asp23/Gls24 family envelope stress response protein</fullName>
    </recommendedName>
</protein>
<evidence type="ECO:0000256" key="1">
    <source>
        <dbReference type="SAM" id="MobiDB-lite"/>
    </source>
</evidence>
<dbReference type="OrthoDB" id="5429664at2"/>
<dbReference type="Proteomes" id="UP000192660">
    <property type="component" value="Unassembled WGS sequence"/>
</dbReference>
<organism evidence="2 3">
    <name type="scientific">Sulfobacillus thermosulfidooxidans (strain DSM 9293 / VKM B-1269 / AT-1)</name>
    <dbReference type="NCBI Taxonomy" id="929705"/>
    <lineage>
        <taxon>Bacteria</taxon>
        <taxon>Bacillati</taxon>
        <taxon>Bacillota</taxon>
        <taxon>Clostridia</taxon>
        <taxon>Eubacteriales</taxon>
        <taxon>Clostridiales Family XVII. Incertae Sedis</taxon>
        <taxon>Sulfobacillus</taxon>
    </lineage>
</organism>